<organism evidence="2 3">
    <name type="scientific">Ligilactobacillus hayakitensis DSM 18933 = JCM 14209</name>
    <dbReference type="NCBI Taxonomy" id="1423755"/>
    <lineage>
        <taxon>Bacteria</taxon>
        <taxon>Bacillati</taxon>
        <taxon>Bacillota</taxon>
        <taxon>Bacilli</taxon>
        <taxon>Lactobacillales</taxon>
        <taxon>Lactobacillaceae</taxon>
        <taxon>Ligilactobacillus</taxon>
    </lineage>
</organism>
<dbReference type="eggNOG" id="COG2267">
    <property type="taxonomic scope" value="Bacteria"/>
</dbReference>
<dbReference type="SUPFAM" id="SSF53474">
    <property type="entry name" value="alpha/beta-Hydrolases"/>
    <property type="match status" value="1"/>
</dbReference>
<gene>
    <name evidence="2" type="ORF">FC40_GL000280</name>
</gene>
<dbReference type="STRING" id="1423755.FC40_GL000280"/>
<dbReference type="Pfam" id="PF12695">
    <property type="entry name" value="Abhydrolase_5"/>
    <property type="match status" value="1"/>
</dbReference>
<evidence type="ECO:0000259" key="1">
    <source>
        <dbReference type="Pfam" id="PF12695"/>
    </source>
</evidence>
<dbReference type="GO" id="GO:0016787">
    <property type="term" value="F:hydrolase activity"/>
    <property type="evidence" value="ECO:0007669"/>
    <property type="project" value="InterPro"/>
</dbReference>
<dbReference type="EMBL" id="AZGD01000061">
    <property type="protein sequence ID" value="KRM19301.1"/>
    <property type="molecule type" value="Genomic_DNA"/>
</dbReference>
<dbReference type="Proteomes" id="UP000051054">
    <property type="component" value="Unassembled WGS sequence"/>
</dbReference>
<comment type="caution">
    <text evidence="2">The sequence shown here is derived from an EMBL/GenBank/DDBJ whole genome shotgun (WGS) entry which is preliminary data.</text>
</comment>
<keyword evidence="3" id="KW-1185">Reference proteome</keyword>
<reference evidence="2 3" key="1">
    <citation type="journal article" date="2015" name="Genome Announc.">
        <title>Expanding the biotechnology potential of lactobacilli through comparative genomics of 213 strains and associated genera.</title>
        <authorList>
            <person name="Sun Z."/>
            <person name="Harris H.M."/>
            <person name="McCann A."/>
            <person name="Guo C."/>
            <person name="Argimon S."/>
            <person name="Zhang W."/>
            <person name="Yang X."/>
            <person name="Jeffery I.B."/>
            <person name="Cooney J.C."/>
            <person name="Kagawa T.F."/>
            <person name="Liu W."/>
            <person name="Song Y."/>
            <person name="Salvetti E."/>
            <person name="Wrobel A."/>
            <person name="Rasinkangas P."/>
            <person name="Parkhill J."/>
            <person name="Rea M.C."/>
            <person name="O'Sullivan O."/>
            <person name="Ritari J."/>
            <person name="Douillard F.P."/>
            <person name="Paul Ross R."/>
            <person name="Yang R."/>
            <person name="Briner A.E."/>
            <person name="Felis G.E."/>
            <person name="de Vos W.M."/>
            <person name="Barrangou R."/>
            <person name="Klaenhammer T.R."/>
            <person name="Caufield P.W."/>
            <person name="Cui Y."/>
            <person name="Zhang H."/>
            <person name="O'Toole P.W."/>
        </authorList>
    </citation>
    <scope>NUCLEOTIDE SEQUENCE [LARGE SCALE GENOMIC DNA]</scope>
    <source>
        <strain evidence="2 3">DSM 18933</strain>
    </source>
</reference>
<dbReference type="InterPro" id="IPR029058">
    <property type="entry name" value="AB_hydrolase_fold"/>
</dbReference>
<feature type="domain" description="Alpha/beta hydrolase fold-5" evidence="1">
    <location>
        <begin position="66"/>
        <end position="227"/>
    </location>
</feature>
<dbReference type="AlphaFoldDB" id="A0A0R1WPF3"/>
<protein>
    <recommendedName>
        <fullName evidence="1">Alpha/beta hydrolase fold-5 domain-containing protein</fullName>
    </recommendedName>
</protein>
<dbReference type="PATRIC" id="fig|1423755.3.peg.302"/>
<evidence type="ECO:0000313" key="2">
    <source>
        <dbReference type="EMBL" id="KRM19301.1"/>
    </source>
</evidence>
<accession>A0A0R1WPF3</accession>
<evidence type="ECO:0000313" key="3">
    <source>
        <dbReference type="Proteomes" id="UP000051054"/>
    </source>
</evidence>
<dbReference type="InterPro" id="IPR029059">
    <property type="entry name" value="AB_hydrolase_5"/>
</dbReference>
<sequence>MKIAMKKFKKSVIIGLVLVAILASGVKLGIDHATYQPTTRAQVIAKKASQTSKVTTFKAKNSKLTVVVYPGALVNPNAYAIWAQDLAKKGYTVKIVHFPLNLAVFDQNAAKNVVGKNEDYVIGGHSLGGAMAARYAAAKHDKHLKAVFFLGAYADKKGRLDQSQLPVLNISASRDGVMQKDKFEHNKVYLPKNTTYAVIKGGNHANFGAYGKQKGDNKATISNATQQKQVADVLTQWLQNVN</sequence>
<dbReference type="Gene3D" id="3.40.50.1820">
    <property type="entry name" value="alpha/beta hydrolase"/>
    <property type="match status" value="1"/>
</dbReference>
<name>A0A0R1WPF3_9LACO</name>
<proteinExistence type="predicted"/>